<organism evidence="1 2">
    <name type="scientific">Streptomyces finlayi</name>
    <dbReference type="NCBI Taxonomy" id="67296"/>
    <lineage>
        <taxon>Bacteria</taxon>
        <taxon>Bacillati</taxon>
        <taxon>Actinomycetota</taxon>
        <taxon>Actinomycetes</taxon>
        <taxon>Kitasatosporales</taxon>
        <taxon>Streptomycetaceae</taxon>
        <taxon>Streptomyces</taxon>
    </lineage>
</organism>
<reference evidence="1" key="1">
    <citation type="journal article" date="2014" name="Int. J. Syst. Evol. Microbiol.">
        <title>Complete genome sequence of Corynebacterium casei LMG S-19264T (=DSM 44701T), isolated from a smear-ripened cheese.</title>
        <authorList>
            <consortium name="US DOE Joint Genome Institute (JGI-PGF)"/>
            <person name="Walter F."/>
            <person name="Albersmeier A."/>
            <person name="Kalinowski J."/>
            <person name="Ruckert C."/>
        </authorList>
    </citation>
    <scope>NUCLEOTIDE SEQUENCE</scope>
    <source>
        <strain evidence="1">JCM 4637</strain>
    </source>
</reference>
<evidence type="ECO:0008006" key="3">
    <source>
        <dbReference type="Google" id="ProtNLM"/>
    </source>
</evidence>
<reference evidence="1" key="2">
    <citation type="submission" date="2020-09" db="EMBL/GenBank/DDBJ databases">
        <authorList>
            <person name="Sun Q."/>
            <person name="Ohkuma M."/>
        </authorList>
    </citation>
    <scope>NUCLEOTIDE SEQUENCE</scope>
    <source>
        <strain evidence="1">JCM 4637</strain>
    </source>
</reference>
<comment type="caution">
    <text evidence="1">The sequence shown here is derived from an EMBL/GenBank/DDBJ whole genome shotgun (WGS) entry which is preliminary data.</text>
</comment>
<dbReference type="EMBL" id="BMVC01000014">
    <property type="protein sequence ID" value="GHD08667.1"/>
    <property type="molecule type" value="Genomic_DNA"/>
</dbReference>
<evidence type="ECO:0000313" key="1">
    <source>
        <dbReference type="EMBL" id="GHD08667.1"/>
    </source>
</evidence>
<gene>
    <name evidence="1" type="ORF">GCM10010334_62200</name>
</gene>
<name>A0A918X3I0_9ACTN</name>
<dbReference type="Proteomes" id="UP000638353">
    <property type="component" value="Unassembled WGS sequence"/>
</dbReference>
<dbReference type="InterPro" id="IPR029787">
    <property type="entry name" value="Nucleotide_cyclase"/>
</dbReference>
<sequence length="431" mass="46266">MTAADSEDTAFPDVLAAVDLLAVDGAVPKGGEAPADRLGGASLGRPLAYSLSHTATDAHHDVLLCFPFDLEEPAEALGYQEATLTVRFEDEAYARSLYPAAATTTADGAEISAFGLGQNRLRWTFRAPGRGGILRPDGRWAQTVVRLPATSDAVSGQLDLSVVTVQPVLGGLLRRREAQAVTGTRFWIPAEDAWRSTTGITEDGMLPGTWALARHEDDEADETAGEPAREELPPGLRRLCLAVDIEKYSARDTADMIRLQRVLLHTLRTACRRAGVDWHRCGRQAQGDGYLLVLEPGIDESRVVPALLAGLAGALAEANAHAATEDVRMRAGLHQGIVHEADSGYAGNAVILLFRVLDSDAVRRTLAETGSTHLVAAFSDALYHDLVAHGYAGLSAQGFQRVEIEIKAKNFTGVAWIRAVRPPRNHQEAHG</sequence>
<evidence type="ECO:0000313" key="2">
    <source>
        <dbReference type="Proteomes" id="UP000638353"/>
    </source>
</evidence>
<dbReference type="Gene3D" id="3.30.70.1230">
    <property type="entry name" value="Nucleotide cyclase"/>
    <property type="match status" value="1"/>
</dbReference>
<accession>A0A918X3I0</accession>
<dbReference type="RefSeq" id="WP_189826117.1">
    <property type="nucleotide sequence ID" value="NZ_BMVC01000014.1"/>
</dbReference>
<proteinExistence type="predicted"/>
<protein>
    <recommendedName>
        <fullName evidence="3">Guanylate cyclase domain-containing protein</fullName>
    </recommendedName>
</protein>
<dbReference type="AlphaFoldDB" id="A0A918X3I0"/>